<keyword evidence="3" id="KW-1185">Reference proteome</keyword>
<dbReference type="EMBL" id="CAMPGE010009713">
    <property type="protein sequence ID" value="CAI2368579.1"/>
    <property type="molecule type" value="Genomic_DNA"/>
</dbReference>
<dbReference type="AlphaFoldDB" id="A0AAD1UGY1"/>
<feature type="region of interest" description="Disordered" evidence="1">
    <location>
        <begin position="242"/>
        <end position="261"/>
    </location>
</feature>
<dbReference type="Proteomes" id="UP001295684">
    <property type="component" value="Unassembled WGS sequence"/>
</dbReference>
<accession>A0AAD1UGY1</accession>
<proteinExistence type="predicted"/>
<sequence>MSEGFRQASDGLNLTNQCFISETSSNNLASSMASKSSLSSLITLERSCKHIGLEMEVVINIGVHKVNVFKQKKTIEELNNAQQSNEQPREEIEAPSRFMVGKHLAPKLVNNFSQTNLNHEDFGNDSISKKMSNRSSLASKHLSRTMSAGNFITERAFKPKENDIGLCNRREETKEEVYGLEDDRQATKENKNLNMNPRRITRNNGLNEIPIQIQKGMYVFNFNNGSGLNTADRRTRNTLREGHNRFSNNTTGASTSRLGRSRNYPTTYYEHIKQRSISRASRDSFNSLNRSLKKPGIIPGYCRNPYKSGLASRQKRSSSVQELYKPHKLRVTNIRKISNGLVYRSKFLKRY</sequence>
<gene>
    <name evidence="2" type="ORF">ECRASSUSDP1_LOCUS9873</name>
</gene>
<reference evidence="2" key="1">
    <citation type="submission" date="2023-07" db="EMBL/GenBank/DDBJ databases">
        <authorList>
            <consortium name="AG Swart"/>
            <person name="Singh M."/>
            <person name="Singh A."/>
            <person name="Seah K."/>
            <person name="Emmerich C."/>
        </authorList>
    </citation>
    <scope>NUCLEOTIDE SEQUENCE</scope>
    <source>
        <strain evidence="2">DP1</strain>
    </source>
</reference>
<comment type="caution">
    <text evidence="2">The sequence shown here is derived from an EMBL/GenBank/DDBJ whole genome shotgun (WGS) entry which is preliminary data.</text>
</comment>
<evidence type="ECO:0000313" key="3">
    <source>
        <dbReference type="Proteomes" id="UP001295684"/>
    </source>
</evidence>
<protein>
    <submittedName>
        <fullName evidence="2">Uncharacterized protein</fullName>
    </submittedName>
</protein>
<organism evidence="2 3">
    <name type="scientific">Euplotes crassus</name>
    <dbReference type="NCBI Taxonomy" id="5936"/>
    <lineage>
        <taxon>Eukaryota</taxon>
        <taxon>Sar</taxon>
        <taxon>Alveolata</taxon>
        <taxon>Ciliophora</taxon>
        <taxon>Intramacronucleata</taxon>
        <taxon>Spirotrichea</taxon>
        <taxon>Hypotrichia</taxon>
        <taxon>Euplotida</taxon>
        <taxon>Euplotidae</taxon>
        <taxon>Moneuplotes</taxon>
    </lineage>
</organism>
<evidence type="ECO:0000313" key="2">
    <source>
        <dbReference type="EMBL" id="CAI2368579.1"/>
    </source>
</evidence>
<feature type="compositionally biased region" description="Polar residues" evidence="1">
    <location>
        <begin position="245"/>
        <end position="261"/>
    </location>
</feature>
<name>A0AAD1UGY1_EUPCR</name>
<evidence type="ECO:0000256" key="1">
    <source>
        <dbReference type="SAM" id="MobiDB-lite"/>
    </source>
</evidence>